<proteinExistence type="predicted"/>
<dbReference type="EMBL" id="MDGQ01000005">
    <property type="protein sequence ID" value="OEJ99993.1"/>
    <property type="molecule type" value="Genomic_DNA"/>
</dbReference>
<evidence type="ECO:0000256" key="1">
    <source>
        <dbReference type="SAM" id="SignalP"/>
    </source>
</evidence>
<name>A0A1E5SLM7_9BACT</name>
<keyword evidence="1" id="KW-0732">Signal</keyword>
<comment type="caution">
    <text evidence="2">The sequence shown here is derived from an EMBL/GenBank/DDBJ whole genome shotgun (WGS) entry which is preliminary data.</text>
</comment>
<sequence length="228" mass="25651">MRNIIVLLLMIMSSALIAQVDHLEKTLPLDGRRVRIDVDLATNVTIGTWDKDEVQVKVTYEINGGALNKAVQIDLEELKSRIELDLEIDMDMINDSDYESCEGDNSHTWGNRNNNKICSDIVVEVLLPQKTEVEIETVIADVEIRGVFEEMDVKTVTGDINITWPEKKGAEIELKTVNGDIYTNFDLSAIQDRGLPMISSHKISTTHKSGESYLRLETVTSNIYLKKG</sequence>
<dbReference type="STRING" id="1563681.BFP71_10645"/>
<gene>
    <name evidence="2" type="ORF">BFP71_10645</name>
</gene>
<evidence type="ECO:0000313" key="2">
    <source>
        <dbReference type="EMBL" id="OEJ99993.1"/>
    </source>
</evidence>
<dbReference type="RefSeq" id="WP_069835456.1">
    <property type="nucleotide sequence ID" value="NZ_MDGQ01000005.1"/>
</dbReference>
<keyword evidence="3" id="KW-1185">Reference proteome</keyword>
<organism evidence="2 3">
    <name type="scientific">Roseivirga misakiensis</name>
    <dbReference type="NCBI Taxonomy" id="1563681"/>
    <lineage>
        <taxon>Bacteria</taxon>
        <taxon>Pseudomonadati</taxon>
        <taxon>Bacteroidota</taxon>
        <taxon>Cytophagia</taxon>
        <taxon>Cytophagales</taxon>
        <taxon>Roseivirgaceae</taxon>
        <taxon>Roseivirga</taxon>
    </lineage>
</organism>
<dbReference type="Proteomes" id="UP000095552">
    <property type="component" value="Unassembled WGS sequence"/>
</dbReference>
<protein>
    <recommendedName>
        <fullName evidence="4">Adhesin domain-containing protein</fullName>
    </recommendedName>
</protein>
<dbReference type="AlphaFoldDB" id="A0A1E5SLM7"/>
<reference evidence="2 3" key="1">
    <citation type="submission" date="2016-08" db="EMBL/GenBank/DDBJ databases">
        <title>Draft genome of Fabibacter sp. strain SK-8.</title>
        <authorList>
            <person name="Wong S.-K."/>
            <person name="Hamasaki K."/>
            <person name="Yoshizawa S."/>
        </authorList>
    </citation>
    <scope>NUCLEOTIDE SEQUENCE [LARGE SCALE GENOMIC DNA]</scope>
    <source>
        <strain evidence="2 3">SK-8</strain>
    </source>
</reference>
<dbReference type="OrthoDB" id="1115882at2"/>
<feature type="chain" id="PRO_5009185141" description="Adhesin domain-containing protein" evidence="1">
    <location>
        <begin position="19"/>
        <end position="228"/>
    </location>
</feature>
<accession>A0A1E5SLM7</accession>
<evidence type="ECO:0000313" key="3">
    <source>
        <dbReference type="Proteomes" id="UP000095552"/>
    </source>
</evidence>
<feature type="signal peptide" evidence="1">
    <location>
        <begin position="1"/>
        <end position="18"/>
    </location>
</feature>
<evidence type="ECO:0008006" key="4">
    <source>
        <dbReference type="Google" id="ProtNLM"/>
    </source>
</evidence>